<evidence type="ECO:0000256" key="1">
    <source>
        <dbReference type="ARBA" id="ARBA00004236"/>
    </source>
</evidence>
<dbReference type="InterPro" id="IPR001173">
    <property type="entry name" value="Glyco_trans_2-like"/>
</dbReference>
<comment type="subcellular location">
    <subcellularLocation>
        <location evidence="1">Cell membrane</location>
    </subcellularLocation>
</comment>
<proteinExistence type="predicted"/>
<protein>
    <submittedName>
        <fullName evidence="8">Glycosyltransferase</fullName>
        <ecNumber evidence="8">2.4.-.-</ecNumber>
    </submittedName>
</protein>
<evidence type="ECO:0000256" key="6">
    <source>
        <dbReference type="SAM" id="Phobius"/>
    </source>
</evidence>
<feature type="transmembrane region" description="Helical" evidence="6">
    <location>
        <begin position="306"/>
        <end position="330"/>
    </location>
</feature>
<keyword evidence="6" id="KW-1133">Transmembrane helix</keyword>
<evidence type="ECO:0000256" key="2">
    <source>
        <dbReference type="ARBA" id="ARBA00022475"/>
    </source>
</evidence>
<dbReference type="PANTHER" id="PTHR43646">
    <property type="entry name" value="GLYCOSYLTRANSFERASE"/>
    <property type="match status" value="1"/>
</dbReference>
<evidence type="ECO:0000256" key="3">
    <source>
        <dbReference type="ARBA" id="ARBA00022676"/>
    </source>
</evidence>
<evidence type="ECO:0000259" key="7">
    <source>
        <dbReference type="Pfam" id="PF00535"/>
    </source>
</evidence>
<reference evidence="8 9" key="1">
    <citation type="submission" date="2022-10" db="EMBL/GenBank/DDBJ databases">
        <title>Defluviimonas sp. nov., isolated from ocean surface sediments.</title>
        <authorList>
            <person name="He W."/>
            <person name="Wang L."/>
            <person name="Zhang D.-F."/>
        </authorList>
    </citation>
    <scope>NUCLEOTIDE SEQUENCE [LARGE SCALE GENOMIC DNA]</scope>
    <source>
        <strain evidence="8 9">WL0024</strain>
    </source>
</reference>
<keyword evidence="4 8" id="KW-0808">Transferase</keyword>
<evidence type="ECO:0000256" key="4">
    <source>
        <dbReference type="ARBA" id="ARBA00022679"/>
    </source>
</evidence>
<dbReference type="EMBL" id="JAOVQO010000016">
    <property type="protein sequence ID" value="MCU9849591.1"/>
    <property type="molecule type" value="Genomic_DNA"/>
</dbReference>
<organism evidence="8 9">
    <name type="scientific">Albidovulum salinarum</name>
    <dbReference type="NCBI Taxonomy" id="2984153"/>
    <lineage>
        <taxon>Bacteria</taxon>
        <taxon>Pseudomonadati</taxon>
        <taxon>Pseudomonadota</taxon>
        <taxon>Alphaproteobacteria</taxon>
        <taxon>Rhodobacterales</taxon>
        <taxon>Paracoccaceae</taxon>
        <taxon>Albidovulum</taxon>
    </lineage>
</organism>
<dbReference type="Gene3D" id="3.90.550.10">
    <property type="entry name" value="Spore Coat Polysaccharide Biosynthesis Protein SpsA, Chain A"/>
    <property type="match status" value="1"/>
</dbReference>
<keyword evidence="2" id="KW-1003">Cell membrane</keyword>
<dbReference type="Pfam" id="PF00535">
    <property type="entry name" value="Glycos_transf_2"/>
    <property type="match status" value="1"/>
</dbReference>
<keyword evidence="6" id="KW-0812">Transmembrane</keyword>
<dbReference type="PANTHER" id="PTHR43646:SF2">
    <property type="entry name" value="GLYCOSYLTRANSFERASE 2-LIKE DOMAIN-CONTAINING PROTEIN"/>
    <property type="match status" value="1"/>
</dbReference>
<evidence type="ECO:0000313" key="8">
    <source>
        <dbReference type="EMBL" id="MCU9849591.1"/>
    </source>
</evidence>
<evidence type="ECO:0000256" key="5">
    <source>
        <dbReference type="ARBA" id="ARBA00023136"/>
    </source>
</evidence>
<dbReference type="EC" id="2.4.-.-" evidence="8"/>
<dbReference type="RefSeq" id="WP_263338472.1">
    <property type="nucleotide sequence ID" value="NZ_JAOVQO010000016.1"/>
</dbReference>
<keyword evidence="9" id="KW-1185">Reference proteome</keyword>
<dbReference type="Proteomes" id="UP001209535">
    <property type="component" value="Unassembled WGS sequence"/>
</dbReference>
<keyword evidence="3 8" id="KW-0328">Glycosyltransferase</keyword>
<dbReference type="InterPro" id="IPR029044">
    <property type="entry name" value="Nucleotide-diphossugar_trans"/>
</dbReference>
<evidence type="ECO:0000313" key="9">
    <source>
        <dbReference type="Proteomes" id="UP001209535"/>
    </source>
</evidence>
<dbReference type="SUPFAM" id="SSF53448">
    <property type="entry name" value="Nucleotide-diphospho-sugar transferases"/>
    <property type="match status" value="1"/>
</dbReference>
<sequence>MSGSGRVTISVVMPAYNAAPLLPRVLAPLVAMRDRGEVAEVIVVDDRSTDATAAVARGVGVTVLTTEVNGGPGAARNLAAEHAAGEILWFVDSDVIAWEDGAAKIAAAFADPGVAALFGSYDAAPDGSHWFSRYKNLMHRFYHQNARREAATFWAGCGAVRRDAFLAVGGFDIVTYRVPSIEDIELGYRIRRAGGRIVLDPTLLGKHLKVWTPRKAIHTDIFRRALPWSRLMIAREGVADDLNTSRGEKARAAIAGLLLLSIVALVFAPWLWPVTIALMVLAVAANWVFARYLYRNGGLAFAVASLVYHQIYYVYSAAAFAWCLFEYHILGVKDRLHVP</sequence>
<comment type="caution">
    <text evidence="8">The sequence shown here is derived from an EMBL/GenBank/DDBJ whole genome shotgun (WGS) entry which is preliminary data.</text>
</comment>
<keyword evidence="5 6" id="KW-0472">Membrane</keyword>
<accession>A0ABT2X6L5</accession>
<dbReference type="GO" id="GO:0016757">
    <property type="term" value="F:glycosyltransferase activity"/>
    <property type="evidence" value="ECO:0007669"/>
    <property type="project" value="UniProtKB-KW"/>
</dbReference>
<name>A0ABT2X6L5_9RHOB</name>
<feature type="domain" description="Glycosyltransferase 2-like" evidence="7">
    <location>
        <begin position="10"/>
        <end position="165"/>
    </location>
</feature>
<feature type="transmembrane region" description="Helical" evidence="6">
    <location>
        <begin position="276"/>
        <end position="294"/>
    </location>
</feature>
<gene>
    <name evidence="8" type="ORF">OEZ60_16445</name>
</gene>